<comment type="caution">
    <text evidence="1">The sequence shown here is derived from an EMBL/GenBank/DDBJ whole genome shotgun (WGS) entry which is preliminary data.</text>
</comment>
<dbReference type="HOGENOM" id="CLU_762331_0_0_4"/>
<proteinExistence type="predicted"/>
<evidence type="ECO:0000313" key="2">
    <source>
        <dbReference type="Proteomes" id="UP000004088"/>
    </source>
</evidence>
<keyword evidence="2" id="KW-1185">Reference proteome</keyword>
<name>F0F253_9NEIS</name>
<sequence>MTNRSTLPDTRPYPATPVKGDLLLYAGQIAHAKTGAERKIAQETLCTKIAEMFAQRHPLWLSVAMSMSPDPETYIALMDGIDEVLRAKTDDEVQWFALPVVVVAGTKQPAPLPESCPAAELCAVLENYPALRPLSHAQWLPQLLRADDFAQITADTWFAAKQSTQAAEQFAQKLPRRAAELPKDQSVHVLYALGYGGREVQAALGQNLREAALPLMQVWQQHLTQPGMTLFTNPLNADTPTAALANASHMRLRMALDVYAGNAIRAVRLQSPRVGVVMAAQEGGRLLFGFNAAESAYRLPNLVFAWNLMPRDNIAVIQQNFLDLMVDCKVENIYLLHEPLGEQEELPDYPQAQRLAGHNPLFAATVDG</sequence>
<reference evidence="1 2" key="1">
    <citation type="submission" date="2011-01" db="EMBL/GenBank/DDBJ databases">
        <authorList>
            <person name="Muzny D."/>
            <person name="Qin X."/>
            <person name="Deng J."/>
            <person name="Jiang H."/>
            <person name="Liu Y."/>
            <person name="Qu J."/>
            <person name="Song X.-Z."/>
            <person name="Zhang L."/>
            <person name="Thornton R."/>
            <person name="Coyle M."/>
            <person name="Francisco L."/>
            <person name="Jackson L."/>
            <person name="Javaid M."/>
            <person name="Korchina V."/>
            <person name="Kovar C."/>
            <person name="Mata R."/>
            <person name="Mathew T."/>
            <person name="Ngo R."/>
            <person name="Nguyen L."/>
            <person name="Nguyen N."/>
            <person name="Okwuonu G."/>
            <person name="Ongeri F."/>
            <person name="Pham C."/>
            <person name="Simmons D."/>
            <person name="Wilczek-Boney K."/>
            <person name="Hale W."/>
            <person name="Jakkamsetti A."/>
            <person name="Pham P."/>
            <person name="Ruth R."/>
            <person name="San Lucas F."/>
            <person name="Warren J."/>
            <person name="Zhang J."/>
            <person name="Zhao Z."/>
            <person name="Zhou C."/>
            <person name="Zhu D."/>
            <person name="Lee S."/>
            <person name="Bess C."/>
            <person name="Blankenburg K."/>
            <person name="Forbes L."/>
            <person name="Fu Q."/>
            <person name="Gubbala S."/>
            <person name="Hirani K."/>
            <person name="Jayaseelan J.C."/>
            <person name="Lara F."/>
            <person name="Munidasa M."/>
            <person name="Palculict T."/>
            <person name="Patil S."/>
            <person name="Pu L.-L."/>
            <person name="Saada N."/>
            <person name="Tang L."/>
            <person name="Weissenberger G."/>
            <person name="Zhu Y."/>
            <person name="Hemphill L."/>
            <person name="Shang Y."/>
            <person name="Youmans B."/>
            <person name="Ayvaz T."/>
            <person name="Ross M."/>
            <person name="Santibanez J."/>
            <person name="Aqrawi P."/>
            <person name="Gross S."/>
            <person name="Joshi V."/>
            <person name="Fowler G."/>
            <person name="Nazareth L."/>
            <person name="Reid J."/>
            <person name="Worley K."/>
            <person name="Petrosino J."/>
            <person name="Highlander S."/>
            <person name="Gibbs R."/>
        </authorList>
    </citation>
    <scope>NUCLEOTIDE SEQUENCE [LARGE SCALE GENOMIC DNA]</scope>
    <source>
        <strain evidence="1 2">ATCC 33394</strain>
    </source>
</reference>
<dbReference type="RefSeq" id="WP_003784345.1">
    <property type="nucleotide sequence ID" value="NZ_GL870929.1"/>
</dbReference>
<gene>
    <name evidence="1" type="ORF">HMPREF9098_2188</name>
</gene>
<dbReference type="EMBL" id="AEWV01000042">
    <property type="protein sequence ID" value="EGC16353.1"/>
    <property type="molecule type" value="Genomic_DNA"/>
</dbReference>
<protein>
    <recommendedName>
        <fullName evidence="3">Conjugal transfer protein</fullName>
    </recommendedName>
</protein>
<evidence type="ECO:0000313" key="1">
    <source>
        <dbReference type="EMBL" id="EGC16353.1"/>
    </source>
</evidence>
<dbReference type="AlphaFoldDB" id="F0F253"/>
<organism evidence="1 2">
    <name type="scientific">Kingella denitrificans ATCC 33394</name>
    <dbReference type="NCBI Taxonomy" id="888741"/>
    <lineage>
        <taxon>Bacteria</taxon>
        <taxon>Pseudomonadati</taxon>
        <taxon>Pseudomonadota</taxon>
        <taxon>Betaproteobacteria</taxon>
        <taxon>Neisseriales</taxon>
        <taxon>Neisseriaceae</taxon>
        <taxon>Kingella</taxon>
    </lineage>
</organism>
<dbReference type="Proteomes" id="UP000004088">
    <property type="component" value="Unassembled WGS sequence"/>
</dbReference>
<evidence type="ECO:0008006" key="3">
    <source>
        <dbReference type="Google" id="ProtNLM"/>
    </source>
</evidence>
<dbReference type="STRING" id="888741.HMPREF9098_2188"/>
<accession>F0F253</accession>